<sequence>MMGVEAAKAVTIPKHLRKCCKTLFDRQGPCQDCGEKECYHRWGDKPICHNCHAVRVEARG</sequence>
<name>X0XUB7_9ZZZZ</name>
<proteinExistence type="predicted"/>
<accession>X0XUB7</accession>
<protein>
    <submittedName>
        <fullName evidence="1">Uncharacterized protein</fullName>
    </submittedName>
</protein>
<dbReference type="EMBL" id="BARS01056902">
    <property type="protein sequence ID" value="GAG46839.1"/>
    <property type="molecule type" value="Genomic_DNA"/>
</dbReference>
<organism evidence="1">
    <name type="scientific">marine sediment metagenome</name>
    <dbReference type="NCBI Taxonomy" id="412755"/>
    <lineage>
        <taxon>unclassified sequences</taxon>
        <taxon>metagenomes</taxon>
        <taxon>ecological metagenomes</taxon>
    </lineage>
</organism>
<dbReference type="AlphaFoldDB" id="X0XUB7"/>
<evidence type="ECO:0000313" key="1">
    <source>
        <dbReference type="EMBL" id="GAG46839.1"/>
    </source>
</evidence>
<gene>
    <name evidence="1" type="ORF">S01H1_83639</name>
</gene>
<reference evidence="1" key="1">
    <citation type="journal article" date="2014" name="Front. Microbiol.">
        <title>High frequency of phylogenetically diverse reductive dehalogenase-homologous genes in deep subseafloor sedimentary metagenomes.</title>
        <authorList>
            <person name="Kawai M."/>
            <person name="Futagami T."/>
            <person name="Toyoda A."/>
            <person name="Takaki Y."/>
            <person name="Nishi S."/>
            <person name="Hori S."/>
            <person name="Arai W."/>
            <person name="Tsubouchi T."/>
            <person name="Morono Y."/>
            <person name="Uchiyama I."/>
            <person name="Ito T."/>
            <person name="Fujiyama A."/>
            <person name="Inagaki F."/>
            <person name="Takami H."/>
        </authorList>
    </citation>
    <scope>NUCLEOTIDE SEQUENCE</scope>
    <source>
        <strain evidence="1">Expedition CK06-06</strain>
    </source>
</reference>
<comment type="caution">
    <text evidence="1">The sequence shown here is derived from an EMBL/GenBank/DDBJ whole genome shotgun (WGS) entry which is preliminary data.</text>
</comment>